<dbReference type="Proteomes" id="UP001500879">
    <property type="component" value="Unassembled WGS sequence"/>
</dbReference>
<reference evidence="2" key="1">
    <citation type="journal article" date="2019" name="Int. J. Syst. Evol. Microbiol.">
        <title>The Global Catalogue of Microorganisms (GCM) 10K type strain sequencing project: providing services to taxonomists for standard genome sequencing and annotation.</title>
        <authorList>
            <consortium name="The Broad Institute Genomics Platform"/>
            <consortium name="The Broad Institute Genome Sequencing Center for Infectious Disease"/>
            <person name="Wu L."/>
            <person name="Ma J."/>
        </authorList>
    </citation>
    <scope>NUCLEOTIDE SEQUENCE [LARGE SCALE GENOMIC DNA]</scope>
    <source>
        <strain evidence="2">JCM 4788</strain>
    </source>
</reference>
<sequence length="333" mass="35137">MERVLAPAPRDTEAARRRAAARAERVAAGASELERRLADLLHGGFASSARAGRGPWEETAARMVDAQAPGLAAAVRELGATAGAGGDWAARLLERCALLHTLNQAYLRVDRLPEGLAATVRSRVGITVGAASLVSSSPPVRDRWLVLSQRDGSDGRLITRRIWLHGRETGRTALLLSYGAGGRAPDLSLTVGLELDADLVFHPAARPLRAVLADRRATSAPGAESGAAPPPGGDTAAALRAYGEALRDDPWLESWPVVLREVIPVPDTRLGWQLADARGDSAISVDARCADRRGLWQLAAVSGGGPVTVFGECGHRGFLPLAVWGKELVPLQV</sequence>
<gene>
    <name evidence="1" type="ORF">GCM10010357_45730</name>
</gene>
<comment type="caution">
    <text evidence="1">The sequence shown here is derived from an EMBL/GenBank/DDBJ whole genome shotgun (WGS) entry which is preliminary data.</text>
</comment>
<evidence type="ECO:0000313" key="1">
    <source>
        <dbReference type="EMBL" id="GAA0419254.1"/>
    </source>
</evidence>
<dbReference type="EMBL" id="BAAABX010000049">
    <property type="protein sequence ID" value="GAA0419254.1"/>
    <property type="molecule type" value="Genomic_DNA"/>
</dbReference>
<name>A0ABP3IRB8_9ACTN</name>
<organism evidence="1 2">
    <name type="scientific">Streptomyces luteireticuli</name>
    <dbReference type="NCBI Taxonomy" id="173858"/>
    <lineage>
        <taxon>Bacteria</taxon>
        <taxon>Bacillati</taxon>
        <taxon>Actinomycetota</taxon>
        <taxon>Actinomycetes</taxon>
        <taxon>Kitasatosporales</taxon>
        <taxon>Streptomycetaceae</taxon>
        <taxon>Streptomyces</taxon>
    </lineage>
</organism>
<keyword evidence="2" id="KW-1185">Reference proteome</keyword>
<proteinExistence type="predicted"/>
<accession>A0ABP3IRB8</accession>
<protein>
    <recommendedName>
        <fullName evidence="3">SWIM zinc finger family protein</fullName>
    </recommendedName>
</protein>
<evidence type="ECO:0000313" key="2">
    <source>
        <dbReference type="Proteomes" id="UP001500879"/>
    </source>
</evidence>
<evidence type="ECO:0008006" key="3">
    <source>
        <dbReference type="Google" id="ProtNLM"/>
    </source>
</evidence>